<dbReference type="Proteomes" id="UP000077266">
    <property type="component" value="Unassembled WGS sequence"/>
</dbReference>
<protein>
    <submittedName>
        <fullName evidence="1">Uncharacterized protein</fullName>
    </submittedName>
</protein>
<evidence type="ECO:0000313" key="2">
    <source>
        <dbReference type="Proteomes" id="UP000077266"/>
    </source>
</evidence>
<evidence type="ECO:0000313" key="1">
    <source>
        <dbReference type="EMBL" id="KZV88911.1"/>
    </source>
</evidence>
<gene>
    <name evidence="1" type="ORF">EXIGLDRAFT_618767</name>
</gene>
<dbReference type="AlphaFoldDB" id="A0A165FFK9"/>
<reference evidence="1 2" key="1">
    <citation type="journal article" date="2016" name="Mol. Biol. Evol.">
        <title>Comparative Genomics of Early-Diverging Mushroom-Forming Fungi Provides Insights into the Origins of Lignocellulose Decay Capabilities.</title>
        <authorList>
            <person name="Nagy L.G."/>
            <person name="Riley R."/>
            <person name="Tritt A."/>
            <person name="Adam C."/>
            <person name="Daum C."/>
            <person name="Floudas D."/>
            <person name="Sun H."/>
            <person name="Yadav J.S."/>
            <person name="Pangilinan J."/>
            <person name="Larsson K.H."/>
            <person name="Matsuura K."/>
            <person name="Barry K."/>
            <person name="Labutti K."/>
            <person name="Kuo R."/>
            <person name="Ohm R.A."/>
            <person name="Bhattacharya S.S."/>
            <person name="Shirouzu T."/>
            <person name="Yoshinaga Y."/>
            <person name="Martin F.M."/>
            <person name="Grigoriev I.V."/>
            <person name="Hibbett D.S."/>
        </authorList>
    </citation>
    <scope>NUCLEOTIDE SEQUENCE [LARGE SCALE GENOMIC DNA]</scope>
    <source>
        <strain evidence="1 2">HHB12029</strain>
    </source>
</reference>
<dbReference type="STRING" id="1314781.A0A165FFK9"/>
<sequence>MNYGQQPRSITWDSESQYPGVQKFAEMMRDVVVSAHDAIIAARVQQTTEANKHRTLAPFVKGDKVYLSTKNLTIPKGHARKLVPKYIGPFEILQ</sequence>
<organism evidence="1 2">
    <name type="scientific">Exidia glandulosa HHB12029</name>
    <dbReference type="NCBI Taxonomy" id="1314781"/>
    <lineage>
        <taxon>Eukaryota</taxon>
        <taxon>Fungi</taxon>
        <taxon>Dikarya</taxon>
        <taxon>Basidiomycota</taxon>
        <taxon>Agaricomycotina</taxon>
        <taxon>Agaricomycetes</taxon>
        <taxon>Auriculariales</taxon>
        <taxon>Exidiaceae</taxon>
        <taxon>Exidia</taxon>
    </lineage>
</organism>
<dbReference type="EMBL" id="KV426086">
    <property type="protein sequence ID" value="KZV88911.1"/>
    <property type="molecule type" value="Genomic_DNA"/>
</dbReference>
<dbReference type="InParanoid" id="A0A165FFK9"/>
<proteinExistence type="predicted"/>
<keyword evidence="2" id="KW-1185">Reference proteome</keyword>
<feature type="non-terminal residue" evidence="1">
    <location>
        <position position="94"/>
    </location>
</feature>
<dbReference type="OrthoDB" id="2674475at2759"/>
<name>A0A165FFK9_EXIGL</name>
<accession>A0A165FFK9</accession>